<name>A0A9W9YZC6_9CNID</name>
<organism evidence="9 10">
    <name type="scientific">Desmophyllum pertusum</name>
    <dbReference type="NCBI Taxonomy" id="174260"/>
    <lineage>
        <taxon>Eukaryota</taxon>
        <taxon>Metazoa</taxon>
        <taxon>Cnidaria</taxon>
        <taxon>Anthozoa</taxon>
        <taxon>Hexacorallia</taxon>
        <taxon>Scleractinia</taxon>
        <taxon>Caryophylliina</taxon>
        <taxon>Caryophylliidae</taxon>
        <taxon>Desmophyllum</taxon>
    </lineage>
</organism>
<sequence>MKFIGRDKNICKGFLLLYCTLLSIAECRTHFTDVKVGIFLDRWKNGETSLENYGINFADYNRTTTLTKISLQTKMIQLNGLSFEEISRTFCNDIVENNATVIVLHTRNDNLTQFVGNLASYFKIPVIGSLTQAPLLSDKEYFSTFVRNVPPDTLQFTVFLDFLKYAGKREAFVIVSDDTSYGLAMQHYNDNEFAAVTIINLGSPDLEQRDIIKELQRIKSSTTHAVYLYWRLEASALHSLDCKGFSSHQRKSIMGSFRESTS</sequence>
<dbReference type="AlphaFoldDB" id="A0A9W9YZC6"/>
<keyword evidence="10" id="KW-1185">Reference proteome</keyword>
<evidence type="ECO:0000256" key="5">
    <source>
        <dbReference type="ARBA" id="ARBA00023170"/>
    </source>
</evidence>
<keyword evidence="5" id="KW-0675">Receptor</keyword>
<proteinExistence type="predicted"/>
<keyword evidence="4" id="KW-0472">Membrane</keyword>
<dbReference type="Proteomes" id="UP001163046">
    <property type="component" value="Unassembled WGS sequence"/>
</dbReference>
<dbReference type="InterPro" id="IPR001828">
    <property type="entry name" value="ANF_lig-bd_rcpt"/>
</dbReference>
<keyword evidence="2" id="KW-0812">Transmembrane</keyword>
<evidence type="ECO:0000256" key="1">
    <source>
        <dbReference type="ARBA" id="ARBA00004141"/>
    </source>
</evidence>
<protein>
    <recommendedName>
        <fullName evidence="8">Receptor ligand binding region domain-containing protein</fullName>
    </recommendedName>
</protein>
<evidence type="ECO:0000256" key="4">
    <source>
        <dbReference type="ARBA" id="ARBA00023136"/>
    </source>
</evidence>
<reference evidence="9" key="1">
    <citation type="submission" date="2023-01" db="EMBL/GenBank/DDBJ databases">
        <title>Genome assembly of the deep-sea coral Lophelia pertusa.</title>
        <authorList>
            <person name="Herrera S."/>
            <person name="Cordes E."/>
        </authorList>
    </citation>
    <scope>NUCLEOTIDE SEQUENCE</scope>
    <source>
        <strain evidence="9">USNM1676648</strain>
        <tissue evidence="9">Polyp</tissue>
    </source>
</reference>
<feature type="signal peptide" evidence="7">
    <location>
        <begin position="1"/>
        <end position="25"/>
    </location>
</feature>
<comment type="subcellular location">
    <subcellularLocation>
        <location evidence="1">Membrane</location>
        <topology evidence="1">Multi-pass membrane protein</topology>
    </subcellularLocation>
</comment>
<keyword evidence="3" id="KW-1133">Transmembrane helix</keyword>
<evidence type="ECO:0000259" key="8">
    <source>
        <dbReference type="Pfam" id="PF01094"/>
    </source>
</evidence>
<evidence type="ECO:0000256" key="2">
    <source>
        <dbReference type="ARBA" id="ARBA00022692"/>
    </source>
</evidence>
<evidence type="ECO:0000313" key="9">
    <source>
        <dbReference type="EMBL" id="KAJ7372217.1"/>
    </source>
</evidence>
<comment type="caution">
    <text evidence="9">The sequence shown here is derived from an EMBL/GenBank/DDBJ whole genome shotgun (WGS) entry which is preliminary data.</text>
</comment>
<dbReference type="Gene3D" id="3.40.50.2300">
    <property type="match status" value="1"/>
</dbReference>
<dbReference type="Pfam" id="PF01094">
    <property type="entry name" value="ANF_receptor"/>
    <property type="match status" value="1"/>
</dbReference>
<dbReference type="GO" id="GO:0016020">
    <property type="term" value="C:membrane"/>
    <property type="evidence" value="ECO:0007669"/>
    <property type="project" value="UniProtKB-SubCell"/>
</dbReference>
<dbReference type="GO" id="GO:0004930">
    <property type="term" value="F:G protein-coupled receptor activity"/>
    <property type="evidence" value="ECO:0007669"/>
    <property type="project" value="InterPro"/>
</dbReference>
<dbReference type="InterPro" id="IPR028082">
    <property type="entry name" value="Peripla_BP_I"/>
</dbReference>
<evidence type="ECO:0000256" key="6">
    <source>
        <dbReference type="ARBA" id="ARBA00023180"/>
    </source>
</evidence>
<accession>A0A9W9YZC6</accession>
<keyword evidence="6" id="KW-0325">Glycoprotein</keyword>
<evidence type="ECO:0000256" key="3">
    <source>
        <dbReference type="ARBA" id="ARBA00022989"/>
    </source>
</evidence>
<dbReference type="InterPro" id="IPR000337">
    <property type="entry name" value="GPCR_3"/>
</dbReference>
<evidence type="ECO:0000313" key="10">
    <source>
        <dbReference type="Proteomes" id="UP001163046"/>
    </source>
</evidence>
<keyword evidence="7" id="KW-0732">Signal</keyword>
<evidence type="ECO:0000256" key="7">
    <source>
        <dbReference type="SAM" id="SignalP"/>
    </source>
</evidence>
<dbReference type="SUPFAM" id="SSF53822">
    <property type="entry name" value="Periplasmic binding protein-like I"/>
    <property type="match status" value="1"/>
</dbReference>
<gene>
    <name evidence="9" type="ORF">OS493_020652</name>
</gene>
<dbReference type="EMBL" id="MU826838">
    <property type="protein sequence ID" value="KAJ7372217.1"/>
    <property type="molecule type" value="Genomic_DNA"/>
</dbReference>
<feature type="domain" description="Receptor ligand binding region" evidence="8">
    <location>
        <begin position="82"/>
        <end position="227"/>
    </location>
</feature>
<feature type="chain" id="PRO_5040944628" description="Receptor ligand binding region domain-containing protein" evidence="7">
    <location>
        <begin position="26"/>
        <end position="262"/>
    </location>
</feature>
<dbReference type="PRINTS" id="PR00248">
    <property type="entry name" value="GPCRMGR"/>
</dbReference>